<feature type="transmembrane region" description="Helical" evidence="1">
    <location>
        <begin position="104"/>
        <end position="121"/>
    </location>
</feature>
<reference evidence="3" key="2">
    <citation type="submission" date="2021-11" db="EMBL/GenBank/DDBJ databases">
        <authorList>
            <consortium name="Genoscope - CEA"/>
            <person name="William W."/>
        </authorList>
    </citation>
    <scope>NUCLEOTIDE SEQUENCE</scope>
</reference>
<name>A0A7S3ZZH5_9STRA</name>
<evidence type="ECO:0000313" key="2">
    <source>
        <dbReference type="EMBL" id="CAE0699003.1"/>
    </source>
</evidence>
<dbReference type="OrthoDB" id="189346at2759"/>
<evidence type="ECO:0008006" key="5">
    <source>
        <dbReference type="Google" id="ProtNLM"/>
    </source>
</evidence>
<gene>
    <name evidence="2" type="ORF">PCAL00307_LOCUS14439</name>
    <name evidence="3" type="ORF">PECAL_3P21240</name>
</gene>
<evidence type="ECO:0000313" key="4">
    <source>
        <dbReference type="Proteomes" id="UP000789595"/>
    </source>
</evidence>
<keyword evidence="1" id="KW-0472">Membrane</keyword>
<sequence>MGFAATYVKASCAIFGVYGVMMLLNPGGMVTDHWDIASTPEMEFWIRGHAVTIFCEVFLMMNVETAVAAKAALAASVGIGILYPWNARFGYLTPNLPLKYPMHYVPEGLMLALSLAGAVAVQEAPEKKRR</sequence>
<evidence type="ECO:0000256" key="1">
    <source>
        <dbReference type="SAM" id="Phobius"/>
    </source>
</evidence>
<dbReference type="EMBL" id="CAKKNE010000003">
    <property type="protein sequence ID" value="CAH0372146.1"/>
    <property type="molecule type" value="Genomic_DNA"/>
</dbReference>
<accession>A0A7S3ZZH5</accession>
<evidence type="ECO:0000313" key="3">
    <source>
        <dbReference type="EMBL" id="CAH0372146.1"/>
    </source>
</evidence>
<organism evidence="2">
    <name type="scientific">Pelagomonas calceolata</name>
    <dbReference type="NCBI Taxonomy" id="35677"/>
    <lineage>
        <taxon>Eukaryota</taxon>
        <taxon>Sar</taxon>
        <taxon>Stramenopiles</taxon>
        <taxon>Ochrophyta</taxon>
        <taxon>Pelagophyceae</taxon>
        <taxon>Pelagomonadales</taxon>
        <taxon>Pelagomonadaceae</taxon>
        <taxon>Pelagomonas</taxon>
    </lineage>
</organism>
<protein>
    <recommendedName>
        <fullName evidence="5">DoxX family protein</fullName>
    </recommendedName>
</protein>
<reference evidence="2" key="1">
    <citation type="submission" date="2021-01" db="EMBL/GenBank/DDBJ databases">
        <authorList>
            <person name="Corre E."/>
            <person name="Pelletier E."/>
            <person name="Niang G."/>
            <person name="Scheremetjew M."/>
            <person name="Finn R."/>
            <person name="Kale V."/>
            <person name="Holt S."/>
            <person name="Cochrane G."/>
            <person name="Meng A."/>
            <person name="Brown T."/>
            <person name="Cohen L."/>
        </authorList>
    </citation>
    <scope>NUCLEOTIDE SEQUENCE</scope>
    <source>
        <strain evidence="2">CCMP1756</strain>
    </source>
</reference>
<dbReference type="EMBL" id="HBIW01016735">
    <property type="protein sequence ID" value="CAE0699003.1"/>
    <property type="molecule type" value="Transcribed_RNA"/>
</dbReference>
<feature type="transmembrane region" description="Helical" evidence="1">
    <location>
        <begin position="7"/>
        <end position="24"/>
    </location>
</feature>
<keyword evidence="1" id="KW-0812">Transmembrane</keyword>
<keyword evidence="4" id="KW-1185">Reference proteome</keyword>
<keyword evidence="1" id="KW-1133">Transmembrane helix</keyword>
<feature type="transmembrane region" description="Helical" evidence="1">
    <location>
        <begin position="44"/>
        <end position="60"/>
    </location>
</feature>
<feature type="transmembrane region" description="Helical" evidence="1">
    <location>
        <begin position="67"/>
        <end position="84"/>
    </location>
</feature>
<dbReference type="AlphaFoldDB" id="A0A7S3ZZH5"/>
<dbReference type="Proteomes" id="UP000789595">
    <property type="component" value="Unassembled WGS sequence"/>
</dbReference>
<proteinExistence type="predicted"/>